<dbReference type="PANTHER" id="PTHR36115:SF4">
    <property type="entry name" value="MEMBRANE PROTEIN"/>
    <property type="match status" value="1"/>
</dbReference>
<feature type="region of interest" description="Disordered" evidence="6">
    <location>
        <begin position="1"/>
        <end position="23"/>
    </location>
</feature>
<keyword evidence="4 7" id="KW-1133">Transmembrane helix</keyword>
<comment type="caution">
    <text evidence="9">The sequence shown here is derived from an EMBL/GenBank/DDBJ whole genome shotgun (WGS) entry which is preliminary data.</text>
</comment>
<dbReference type="InterPro" id="IPR051791">
    <property type="entry name" value="Pra-immunoreactive"/>
</dbReference>
<dbReference type="Proteomes" id="UP001217485">
    <property type="component" value="Unassembled WGS sequence"/>
</dbReference>
<dbReference type="Pfam" id="PF06271">
    <property type="entry name" value="RDD"/>
    <property type="match status" value="1"/>
</dbReference>
<keyword evidence="10" id="KW-1185">Reference proteome</keyword>
<evidence type="ECO:0000313" key="10">
    <source>
        <dbReference type="Proteomes" id="UP001217485"/>
    </source>
</evidence>
<reference evidence="9 10" key="1">
    <citation type="submission" date="2023-01" db="EMBL/GenBank/DDBJ databases">
        <title>Minimal conservation of predation-associated metabolite biosynthetic gene clusters underscores biosynthetic potential of Myxococcota including descriptions for ten novel species: Archangium lansinium sp. nov., Myxococcus landrumus sp. nov., Nannocystis bai.</title>
        <authorList>
            <person name="Ahearne A."/>
            <person name="Stevens C."/>
            <person name="Dowd S."/>
        </authorList>
    </citation>
    <scope>NUCLEOTIDE SEQUENCE [LARGE SCALE GENOMIC DNA]</scope>
    <source>
        <strain evidence="9 10">WIWO2</strain>
    </source>
</reference>
<gene>
    <name evidence="9" type="ORF">POL72_15275</name>
</gene>
<evidence type="ECO:0000256" key="3">
    <source>
        <dbReference type="ARBA" id="ARBA00022692"/>
    </source>
</evidence>
<comment type="subcellular location">
    <subcellularLocation>
        <location evidence="1">Cell membrane</location>
        <topology evidence="1">Multi-pass membrane protein</topology>
    </subcellularLocation>
</comment>
<evidence type="ECO:0000256" key="7">
    <source>
        <dbReference type="SAM" id="Phobius"/>
    </source>
</evidence>
<dbReference type="PANTHER" id="PTHR36115">
    <property type="entry name" value="PROLINE-RICH ANTIGEN HOMOLOG-RELATED"/>
    <property type="match status" value="1"/>
</dbReference>
<protein>
    <submittedName>
        <fullName evidence="9">RDD family protein</fullName>
    </submittedName>
</protein>
<evidence type="ECO:0000313" key="9">
    <source>
        <dbReference type="EMBL" id="MDC0679104.1"/>
    </source>
</evidence>
<proteinExistence type="predicted"/>
<evidence type="ECO:0000256" key="1">
    <source>
        <dbReference type="ARBA" id="ARBA00004651"/>
    </source>
</evidence>
<evidence type="ECO:0000256" key="4">
    <source>
        <dbReference type="ARBA" id="ARBA00022989"/>
    </source>
</evidence>
<feature type="transmembrane region" description="Helical" evidence="7">
    <location>
        <begin position="35"/>
        <end position="54"/>
    </location>
</feature>
<keyword evidence="2" id="KW-1003">Cell membrane</keyword>
<evidence type="ECO:0000259" key="8">
    <source>
        <dbReference type="Pfam" id="PF06271"/>
    </source>
</evidence>
<evidence type="ECO:0000256" key="5">
    <source>
        <dbReference type="ARBA" id="ARBA00023136"/>
    </source>
</evidence>
<feature type="transmembrane region" description="Helical" evidence="7">
    <location>
        <begin position="74"/>
        <end position="93"/>
    </location>
</feature>
<dbReference type="InterPro" id="IPR010432">
    <property type="entry name" value="RDD"/>
</dbReference>
<keyword evidence="3 7" id="KW-0812">Transmembrane</keyword>
<sequence length="175" mass="19234">MAQFAPNPYQPPTSIEPMADSERARDGSASRMSRFWAAMIDGVLAIVIFVPLQYFAGVYRDFPKISEPPFWQSLLWALAGLAITLVLHGTFLARSAQTIGKKALGIQIVNASDGKPAAFGTIALRRLLPMSLVALIPYVGGVLSIINPLFIFRKDRRCVHDHIAGTRVVKLDRSK</sequence>
<organism evidence="9 10">
    <name type="scientific">Sorangium atrum</name>
    <dbReference type="NCBI Taxonomy" id="2995308"/>
    <lineage>
        <taxon>Bacteria</taxon>
        <taxon>Pseudomonadati</taxon>
        <taxon>Myxococcota</taxon>
        <taxon>Polyangia</taxon>
        <taxon>Polyangiales</taxon>
        <taxon>Polyangiaceae</taxon>
        <taxon>Sorangium</taxon>
    </lineage>
</organism>
<name>A0ABT5BY82_9BACT</name>
<feature type="transmembrane region" description="Helical" evidence="7">
    <location>
        <begin position="132"/>
        <end position="152"/>
    </location>
</feature>
<dbReference type="RefSeq" id="WP_272096049.1">
    <property type="nucleotide sequence ID" value="NZ_JAQNDK010000002.1"/>
</dbReference>
<evidence type="ECO:0000256" key="6">
    <source>
        <dbReference type="SAM" id="MobiDB-lite"/>
    </source>
</evidence>
<accession>A0ABT5BY82</accession>
<evidence type="ECO:0000256" key="2">
    <source>
        <dbReference type="ARBA" id="ARBA00022475"/>
    </source>
</evidence>
<feature type="domain" description="RDD" evidence="8">
    <location>
        <begin position="29"/>
        <end position="165"/>
    </location>
</feature>
<keyword evidence="5 7" id="KW-0472">Membrane</keyword>
<dbReference type="EMBL" id="JAQNDK010000002">
    <property type="protein sequence ID" value="MDC0679104.1"/>
    <property type="molecule type" value="Genomic_DNA"/>
</dbReference>